<comment type="caution">
    <text evidence="2">The sequence shown here is derived from an EMBL/GenBank/DDBJ whole genome shotgun (WGS) entry which is preliminary data.</text>
</comment>
<dbReference type="SUPFAM" id="SSF55486">
    <property type="entry name" value="Metalloproteases ('zincins'), catalytic domain"/>
    <property type="match status" value="1"/>
</dbReference>
<protein>
    <recommendedName>
        <fullName evidence="1">Peptidase metallopeptidase domain-containing protein</fullName>
    </recommendedName>
</protein>
<sequence>MSFIAQWKTCGLAPSTALLQQSQKNSTAATSASHAVVTRLDQLWDAGSTVTYSFLGGTANQQAKVDKVVLEWLPYANLNFQRVNQGGTIRIAFDASSGSWSWVGTLNRNLPSYDTTMNLGWINNDTTISADDRAVILHEFGHVLGLLHEHQSPARGGTLHLDENAVYAYYAMTQGWNKAMIKSQIIDVYDTNDVSNYSTLDMKSIMMYFMPAAMDKERIEIKPNYVLSELDKAYMVINYPRAKPHPSAPQWTLAYALKVAGVSGAAAKDMLALGSDAPSLRSLFTAAQIKARIKAKGGN</sequence>
<gene>
    <name evidence="2" type="ORF">R3P38DRAFT_3445583</name>
</gene>
<dbReference type="InterPro" id="IPR006026">
    <property type="entry name" value="Peptidase_Metallo"/>
</dbReference>
<dbReference type="AlphaFoldDB" id="A0AAV9ZPL4"/>
<proteinExistence type="predicted"/>
<dbReference type="GO" id="GO:0008270">
    <property type="term" value="F:zinc ion binding"/>
    <property type="evidence" value="ECO:0007669"/>
    <property type="project" value="InterPro"/>
</dbReference>
<evidence type="ECO:0000313" key="3">
    <source>
        <dbReference type="Proteomes" id="UP001362999"/>
    </source>
</evidence>
<dbReference type="SMART" id="SM00235">
    <property type="entry name" value="ZnMc"/>
    <property type="match status" value="1"/>
</dbReference>
<dbReference type="Pfam" id="PF01400">
    <property type="entry name" value="Astacin"/>
    <property type="match status" value="1"/>
</dbReference>
<name>A0AAV9ZPL4_9AGAR</name>
<evidence type="ECO:0000259" key="1">
    <source>
        <dbReference type="SMART" id="SM00235"/>
    </source>
</evidence>
<dbReference type="InterPro" id="IPR001506">
    <property type="entry name" value="Peptidase_M12A"/>
</dbReference>
<organism evidence="2 3">
    <name type="scientific">Favolaschia claudopus</name>
    <dbReference type="NCBI Taxonomy" id="2862362"/>
    <lineage>
        <taxon>Eukaryota</taxon>
        <taxon>Fungi</taxon>
        <taxon>Dikarya</taxon>
        <taxon>Basidiomycota</taxon>
        <taxon>Agaricomycotina</taxon>
        <taxon>Agaricomycetes</taxon>
        <taxon>Agaricomycetidae</taxon>
        <taxon>Agaricales</taxon>
        <taxon>Marasmiineae</taxon>
        <taxon>Mycenaceae</taxon>
        <taxon>Favolaschia</taxon>
    </lineage>
</organism>
<keyword evidence="3" id="KW-1185">Reference proteome</keyword>
<reference evidence="2 3" key="1">
    <citation type="journal article" date="2024" name="J Genomics">
        <title>Draft genome sequencing and assembly of Favolaschia claudopus CIRM-BRFM 2984 isolated from oak limbs.</title>
        <authorList>
            <person name="Navarro D."/>
            <person name="Drula E."/>
            <person name="Chaduli D."/>
            <person name="Cazenave R."/>
            <person name="Ahrendt S."/>
            <person name="Wang J."/>
            <person name="Lipzen A."/>
            <person name="Daum C."/>
            <person name="Barry K."/>
            <person name="Grigoriev I.V."/>
            <person name="Favel A."/>
            <person name="Rosso M.N."/>
            <person name="Martin F."/>
        </authorList>
    </citation>
    <scope>NUCLEOTIDE SEQUENCE [LARGE SCALE GENOMIC DNA]</scope>
    <source>
        <strain evidence="2 3">CIRM-BRFM 2984</strain>
    </source>
</reference>
<dbReference type="GO" id="GO:0004222">
    <property type="term" value="F:metalloendopeptidase activity"/>
    <property type="evidence" value="ECO:0007669"/>
    <property type="project" value="InterPro"/>
</dbReference>
<dbReference type="Proteomes" id="UP001362999">
    <property type="component" value="Unassembled WGS sequence"/>
</dbReference>
<evidence type="ECO:0000313" key="2">
    <source>
        <dbReference type="EMBL" id="KAK6988093.1"/>
    </source>
</evidence>
<dbReference type="Gene3D" id="3.40.390.10">
    <property type="entry name" value="Collagenase (Catalytic Domain)"/>
    <property type="match status" value="1"/>
</dbReference>
<accession>A0AAV9ZPL4</accession>
<dbReference type="InterPro" id="IPR024079">
    <property type="entry name" value="MetalloPept_cat_dom_sf"/>
</dbReference>
<dbReference type="GO" id="GO:0006508">
    <property type="term" value="P:proteolysis"/>
    <property type="evidence" value="ECO:0007669"/>
    <property type="project" value="InterPro"/>
</dbReference>
<dbReference type="EMBL" id="JAWWNJ010000126">
    <property type="protein sequence ID" value="KAK6988093.1"/>
    <property type="molecule type" value="Genomic_DNA"/>
</dbReference>
<feature type="domain" description="Peptidase metallopeptidase" evidence="1">
    <location>
        <begin position="40"/>
        <end position="183"/>
    </location>
</feature>